<feature type="domain" description="PH" evidence="1">
    <location>
        <begin position="88"/>
        <end position="200"/>
    </location>
</feature>
<evidence type="ECO:0000313" key="2">
    <source>
        <dbReference type="EMBL" id="EMP34496.1"/>
    </source>
</evidence>
<evidence type="ECO:0000259" key="1">
    <source>
        <dbReference type="PROSITE" id="PS50003"/>
    </source>
</evidence>
<accession>M7B960</accession>
<dbReference type="InterPro" id="IPR001849">
    <property type="entry name" value="PH_domain"/>
</dbReference>
<organism evidence="2 3">
    <name type="scientific">Chelonia mydas</name>
    <name type="common">Green sea-turtle</name>
    <name type="synonym">Chelonia agassizi</name>
    <dbReference type="NCBI Taxonomy" id="8469"/>
    <lineage>
        <taxon>Eukaryota</taxon>
        <taxon>Metazoa</taxon>
        <taxon>Chordata</taxon>
        <taxon>Craniata</taxon>
        <taxon>Vertebrata</taxon>
        <taxon>Euteleostomi</taxon>
        <taxon>Archelosauria</taxon>
        <taxon>Testudinata</taxon>
        <taxon>Testudines</taxon>
        <taxon>Cryptodira</taxon>
        <taxon>Durocryptodira</taxon>
        <taxon>Americhelydia</taxon>
        <taxon>Chelonioidea</taxon>
        <taxon>Cheloniidae</taxon>
        <taxon>Chelonia</taxon>
    </lineage>
</organism>
<keyword evidence="3" id="KW-1185">Reference proteome</keyword>
<evidence type="ECO:0000313" key="3">
    <source>
        <dbReference type="Proteomes" id="UP000031443"/>
    </source>
</evidence>
<dbReference type="SUPFAM" id="SSF50729">
    <property type="entry name" value="PH domain-like"/>
    <property type="match status" value="1"/>
</dbReference>
<dbReference type="Pfam" id="PF00169">
    <property type="entry name" value="PH"/>
    <property type="match status" value="1"/>
</dbReference>
<dbReference type="STRING" id="8469.M7B960"/>
<proteinExistence type="predicted"/>
<dbReference type="EMBL" id="KB532022">
    <property type="protein sequence ID" value="EMP34496.1"/>
    <property type="molecule type" value="Genomic_DNA"/>
</dbReference>
<dbReference type="Gene3D" id="2.30.29.30">
    <property type="entry name" value="Pleckstrin-homology domain (PH domain)/Phosphotyrosine-binding domain (PTB)"/>
    <property type="match status" value="1"/>
</dbReference>
<dbReference type="CDD" id="cd13310">
    <property type="entry name" value="PH_RalGPS1_2"/>
    <property type="match status" value="1"/>
</dbReference>
<protein>
    <submittedName>
        <fullName evidence="2">Ras-specific guanine nucleotide-releasing factor RalGPS2</fullName>
    </submittedName>
</protein>
<dbReference type="Proteomes" id="UP000031443">
    <property type="component" value="Unassembled WGS sequence"/>
</dbReference>
<name>M7B960_CHEMY</name>
<reference evidence="3" key="1">
    <citation type="journal article" date="2013" name="Nat. Genet.">
        <title>The draft genomes of soft-shell turtle and green sea turtle yield insights into the development and evolution of the turtle-specific body plan.</title>
        <authorList>
            <person name="Wang Z."/>
            <person name="Pascual-Anaya J."/>
            <person name="Zadissa A."/>
            <person name="Li W."/>
            <person name="Niimura Y."/>
            <person name="Huang Z."/>
            <person name="Li C."/>
            <person name="White S."/>
            <person name="Xiong Z."/>
            <person name="Fang D."/>
            <person name="Wang B."/>
            <person name="Ming Y."/>
            <person name="Chen Y."/>
            <person name="Zheng Y."/>
            <person name="Kuraku S."/>
            <person name="Pignatelli M."/>
            <person name="Herrero J."/>
            <person name="Beal K."/>
            <person name="Nozawa M."/>
            <person name="Li Q."/>
            <person name="Wang J."/>
            <person name="Zhang H."/>
            <person name="Yu L."/>
            <person name="Shigenobu S."/>
            <person name="Wang J."/>
            <person name="Liu J."/>
            <person name="Flicek P."/>
            <person name="Searle S."/>
            <person name="Wang J."/>
            <person name="Kuratani S."/>
            <person name="Yin Y."/>
            <person name="Aken B."/>
            <person name="Zhang G."/>
            <person name="Irie N."/>
        </authorList>
    </citation>
    <scope>NUCLEOTIDE SEQUENCE [LARGE SCALE GENOMIC DNA]</scope>
</reference>
<dbReference type="AlphaFoldDB" id="M7B960"/>
<dbReference type="SMART" id="SM00233">
    <property type="entry name" value="PH"/>
    <property type="match status" value="1"/>
</dbReference>
<sequence>MSPTLELAKRRCSAQEQTLLVPTAPAVSTAKTVGPFGTIGTKKLKAPKQLSLVTGSSDGSELSEETSWPAFESSAESEDLAVHLYPGAVTIQGVLRRKTLLKEGKKPTVASWTKYWAALCGTQLFYYTAKSLKATERKHFKSTPSKNVSVVGWMVMMADDPEHPDLFLLTDSEKGNSYKFQAGNRMNAMLWFKHLSAACQSNRQQVRTIL</sequence>
<dbReference type="InterPro" id="IPR011993">
    <property type="entry name" value="PH-like_dom_sf"/>
</dbReference>
<dbReference type="PROSITE" id="PS50003">
    <property type="entry name" value="PH_DOMAIN"/>
    <property type="match status" value="1"/>
</dbReference>
<gene>
    <name evidence="2" type="ORF">UY3_08325</name>
</gene>